<keyword evidence="2" id="KW-1185">Reference proteome</keyword>
<dbReference type="AlphaFoldDB" id="A0A914YYT1"/>
<dbReference type="WBParaSite" id="PSU_v2.g5655.t1">
    <property type="protein sequence ID" value="PSU_v2.g5655.t1"/>
    <property type="gene ID" value="PSU_v2.g5655"/>
</dbReference>
<dbReference type="InterPro" id="IPR000210">
    <property type="entry name" value="BTB/POZ_dom"/>
</dbReference>
<dbReference type="SUPFAM" id="SSF54695">
    <property type="entry name" value="POZ domain"/>
    <property type="match status" value="1"/>
</dbReference>
<dbReference type="SUPFAM" id="SSF49599">
    <property type="entry name" value="TRAF domain-like"/>
    <property type="match status" value="1"/>
</dbReference>
<proteinExistence type="predicted"/>
<reference evidence="3" key="1">
    <citation type="submission" date="2022-11" db="UniProtKB">
        <authorList>
            <consortium name="WormBaseParasite"/>
        </authorList>
    </citation>
    <scope>IDENTIFICATION</scope>
</reference>
<organism evidence="2 3">
    <name type="scientific">Panagrolaimus superbus</name>
    <dbReference type="NCBI Taxonomy" id="310955"/>
    <lineage>
        <taxon>Eukaryota</taxon>
        <taxon>Metazoa</taxon>
        <taxon>Ecdysozoa</taxon>
        <taxon>Nematoda</taxon>
        <taxon>Chromadorea</taxon>
        <taxon>Rhabditida</taxon>
        <taxon>Tylenchina</taxon>
        <taxon>Panagrolaimomorpha</taxon>
        <taxon>Panagrolaimoidea</taxon>
        <taxon>Panagrolaimidae</taxon>
        <taxon>Panagrolaimus</taxon>
    </lineage>
</organism>
<accession>A0A914YYT1</accession>
<feature type="domain" description="BTB" evidence="1">
    <location>
        <begin position="186"/>
        <end position="273"/>
    </location>
</feature>
<dbReference type="Pfam" id="PF00651">
    <property type="entry name" value="BTB"/>
    <property type="match status" value="1"/>
</dbReference>
<dbReference type="Proteomes" id="UP000887577">
    <property type="component" value="Unplaced"/>
</dbReference>
<sequence length="333" mass="37820">MSTSTSSDASATAAAADAAPLIKEVKFCETWKINKMAFRNVRKIESDIFTTEKEKINFSFIMNPKHRTDKEKMHFYMYVDVPAGKNVDADYTFSCETYSKRFIYSYLQSGLRGSNCFSKINYERKYIKDGWMKIKITGTFKIKDAAAAPPPSADGGIIPVVVAKETTSPRVSLPSLTLDDSTIKFFPPHDFILIAHKSILRQHMTSFDTVFNLESSEHKINDLSFDIVEAAVGFCYGQEIHNFDTAKLIELFKFCRVYGMAELKDIVEHKMSTTINTANVIYLANNSLRIFADDLHERCIEFLHANFSCKGIDFKALDKSLKAELFDRSLTEQ</sequence>
<dbReference type="Gene3D" id="3.30.710.10">
    <property type="entry name" value="Potassium Channel Kv1.1, Chain A"/>
    <property type="match status" value="1"/>
</dbReference>
<protein>
    <submittedName>
        <fullName evidence="3">BTB domain-containing protein</fullName>
    </submittedName>
</protein>
<evidence type="ECO:0000259" key="1">
    <source>
        <dbReference type="Pfam" id="PF00651"/>
    </source>
</evidence>
<name>A0A914YYT1_9BILA</name>
<dbReference type="InterPro" id="IPR011333">
    <property type="entry name" value="SKP1/BTB/POZ_sf"/>
</dbReference>
<evidence type="ECO:0000313" key="2">
    <source>
        <dbReference type="Proteomes" id="UP000887577"/>
    </source>
</evidence>
<evidence type="ECO:0000313" key="3">
    <source>
        <dbReference type="WBParaSite" id="PSU_v2.g5655.t1"/>
    </source>
</evidence>